<comment type="caution">
    <text evidence="2">The sequence shown here is derived from an EMBL/GenBank/DDBJ whole genome shotgun (WGS) entry which is preliminary data.</text>
</comment>
<evidence type="ECO:0000256" key="1">
    <source>
        <dbReference type="SAM" id="Phobius"/>
    </source>
</evidence>
<evidence type="ECO:0000313" key="3">
    <source>
        <dbReference type="Proteomes" id="UP000195602"/>
    </source>
</evidence>
<sequence length="84" mass="9838">MGVADHVWGEYPVYYKQPIRWFRYHAHTKPHFVFSIVMGLAAPAFLFATPLREKYIYASHTPIPHVYPLPTRERDASLTGYDDE</sequence>
<evidence type="ECO:0000313" key="2">
    <source>
        <dbReference type="EMBL" id="OVF04014.1"/>
    </source>
</evidence>
<dbReference type="KEGG" id="clus:A9F13_29g00242"/>
<feature type="transmembrane region" description="Helical" evidence="1">
    <location>
        <begin position="32"/>
        <end position="51"/>
    </location>
</feature>
<dbReference type="InterPro" id="IPR039961">
    <property type="entry name" value="Nuo9.5"/>
</dbReference>
<organism evidence="2 3">
    <name type="scientific">Clavispora lusitaniae</name>
    <name type="common">Candida lusitaniae</name>
    <dbReference type="NCBI Taxonomy" id="36911"/>
    <lineage>
        <taxon>Eukaryota</taxon>
        <taxon>Fungi</taxon>
        <taxon>Dikarya</taxon>
        <taxon>Ascomycota</taxon>
        <taxon>Saccharomycotina</taxon>
        <taxon>Pichiomycetes</taxon>
        <taxon>Metschnikowiaceae</taxon>
        <taxon>Clavispora</taxon>
    </lineage>
</organism>
<keyword evidence="1" id="KW-0472">Membrane</keyword>
<dbReference type="PANTHER" id="PTHR38488">
    <property type="entry name" value="OXIDOREDUCTASE 9.5 KDA SUBUNIT, PUTATIVE (AFU_ORTHOLOGUE AFUA_5G08980)-RELATED"/>
    <property type="match status" value="1"/>
</dbReference>
<dbReference type="AlphaFoldDB" id="A0AA91PV09"/>
<dbReference type="Proteomes" id="UP000195602">
    <property type="component" value="Unassembled WGS sequence"/>
</dbReference>
<gene>
    <name evidence="2" type="ORF">A9F13_29g00242</name>
</gene>
<protein>
    <submittedName>
        <fullName evidence="2">NADH-ubiquinone oxidoreductase subunit</fullName>
    </submittedName>
</protein>
<name>A0AA91PV09_CLALS</name>
<dbReference type="PANTHER" id="PTHR38488:SF1">
    <property type="entry name" value="OXIDOREDUCTASE 9.5 KDA SUBUNIT, PUTATIVE (AFU_ORTHOLOGUE AFUA_5G08980)-RELATED"/>
    <property type="match status" value="1"/>
</dbReference>
<accession>A0AA91PV09</accession>
<reference evidence="2 3" key="1">
    <citation type="submission" date="2017-04" db="EMBL/GenBank/DDBJ databases">
        <title>Draft genome of the yeast Clavispora lusitaniae type strain CBS 6936.</title>
        <authorList>
            <person name="Durrens P."/>
            <person name="Klopp C."/>
            <person name="Biteau N."/>
            <person name="Fitton-Ouhabi V."/>
            <person name="Dementhon K."/>
            <person name="Accoceberry I."/>
            <person name="Sherman D.J."/>
            <person name="Noel T."/>
        </authorList>
    </citation>
    <scope>NUCLEOTIDE SEQUENCE [LARGE SCALE GENOMIC DNA]</scope>
    <source>
        <strain evidence="2 3">CBS 6936</strain>
    </source>
</reference>
<dbReference type="CDD" id="cd22903">
    <property type="entry name" value="NI9M"/>
    <property type="match status" value="1"/>
</dbReference>
<keyword evidence="1" id="KW-1133">Transmembrane helix</keyword>
<dbReference type="EMBL" id="LYUB02000029">
    <property type="protein sequence ID" value="OVF04014.1"/>
    <property type="molecule type" value="Genomic_DNA"/>
</dbReference>
<proteinExistence type="predicted"/>
<keyword evidence="1" id="KW-0812">Transmembrane</keyword>